<protein>
    <submittedName>
        <fullName evidence="2">Uncharacterized protein</fullName>
    </submittedName>
</protein>
<name>A0AAD3D687_9STRA</name>
<evidence type="ECO:0000313" key="2">
    <source>
        <dbReference type="EMBL" id="GFH57540.1"/>
    </source>
</evidence>
<dbReference type="Proteomes" id="UP001054902">
    <property type="component" value="Unassembled WGS sequence"/>
</dbReference>
<dbReference type="AlphaFoldDB" id="A0AAD3D687"/>
<keyword evidence="3" id="KW-1185">Reference proteome</keyword>
<accession>A0AAD3D687</accession>
<sequence>MKSTIIVHILTLLSLVIAREPVGDVQLNKDSHWDVGFLDWLSSAYECQRACSLQKDCNSWGYNAHRADRRCHFSNRTTPRADVTCENEITPCSYFGLRSDTFTPSSILSEAMSKASGVCTGELQGEEAFNVASDLNSIIRSHYLDNAFADDIEFTGTVLPAAVESAATILQGETGECYREYTKHIHACKYGSYIFHQLRALLLYNDGNAKRAWPKKRNKFRKKLFNKRKIFIADNGFFTKKSLRSLLTFYNRLDPHLRLDGILYDGPLFATQTVRDAWTCEGSSPNLSVSNRGYNVFKTQVGDSVENGFPTDTPNPPPAADLQMVVTRHEVAHQFDRIMYNRNNDGDTKLYDMFISLKEASKGSDSNWLRSQVGDDYFQGAPQEIIASHIGNQYLHSTTAQLRLAATRFQHPTWTPWEQDSIVEIPTNTHPNHQCSYESKNLGNIATAEECASAALADSGCTGNVIMFPNQYKSWGCRCCKAIDTMPCVTEEQLYIGHESWDIYQYKTPDVKPTCSSTGLPMSWFLFNVELMTPVGSSIVKFYENEVNGKAKTYEVSLGRDAQGRINMLQIANCGTIDITYSQDYIVDSVSENAWTCFIPPE</sequence>
<comment type="caution">
    <text evidence="2">The sequence shown here is derived from an EMBL/GenBank/DDBJ whole genome shotgun (WGS) entry which is preliminary data.</text>
</comment>
<feature type="chain" id="PRO_5042051908" evidence="1">
    <location>
        <begin position="19"/>
        <end position="602"/>
    </location>
</feature>
<keyword evidence="1" id="KW-0732">Signal</keyword>
<evidence type="ECO:0000313" key="3">
    <source>
        <dbReference type="Proteomes" id="UP001054902"/>
    </source>
</evidence>
<feature type="signal peptide" evidence="1">
    <location>
        <begin position="1"/>
        <end position="18"/>
    </location>
</feature>
<organism evidence="2 3">
    <name type="scientific">Chaetoceros tenuissimus</name>
    <dbReference type="NCBI Taxonomy" id="426638"/>
    <lineage>
        <taxon>Eukaryota</taxon>
        <taxon>Sar</taxon>
        <taxon>Stramenopiles</taxon>
        <taxon>Ochrophyta</taxon>
        <taxon>Bacillariophyta</taxon>
        <taxon>Coscinodiscophyceae</taxon>
        <taxon>Chaetocerotophycidae</taxon>
        <taxon>Chaetocerotales</taxon>
        <taxon>Chaetocerotaceae</taxon>
        <taxon>Chaetoceros</taxon>
    </lineage>
</organism>
<dbReference type="EMBL" id="BLLK01000058">
    <property type="protein sequence ID" value="GFH57540.1"/>
    <property type="molecule type" value="Genomic_DNA"/>
</dbReference>
<reference evidence="2 3" key="1">
    <citation type="journal article" date="2021" name="Sci. Rep.">
        <title>The genome of the diatom Chaetoceros tenuissimus carries an ancient integrated fragment of an extant virus.</title>
        <authorList>
            <person name="Hongo Y."/>
            <person name="Kimura K."/>
            <person name="Takaki Y."/>
            <person name="Yoshida Y."/>
            <person name="Baba S."/>
            <person name="Kobayashi G."/>
            <person name="Nagasaki K."/>
            <person name="Hano T."/>
            <person name="Tomaru Y."/>
        </authorList>
    </citation>
    <scope>NUCLEOTIDE SEQUENCE [LARGE SCALE GENOMIC DNA]</scope>
    <source>
        <strain evidence="2 3">NIES-3715</strain>
    </source>
</reference>
<proteinExistence type="predicted"/>
<evidence type="ECO:0000256" key="1">
    <source>
        <dbReference type="SAM" id="SignalP"/>
    </source>
</evidence>
<gene>
    <name evidence="2" type="ORF">CTEN210_14016</name>
</gene>